<accession>A0A368T463</accession>
<feature type="signal peptide" evidence="1">
    <location>
        <begin position="1"/>
        <end position="36"/>
    </location>
</feature>
<feature type="domain" description="Phytase-like" evidence="2">
    <location>
        <begin position="60"/>
        <end position="392"/>
    </location>
</feature>
<dbReference type="PANTHER" id="PTHR37957">
    <property type="entry name" value="BLR7070 PROTEIN"/>
    <property type="match status" value="1"/>
</dbReference>
<keyword evidence="4" id="KW-1185">Reference proteome</keyword>
<evidence type="ECO:0000259" key="2">
    <source>
        <dbReference type="Pfam" id="PF13449"/>
    </source>
</evidence>
<name>A0A368T463_9ACTN</name>
<dbReference type="SUPFAM" id="SSF75011">
    <property type="entry name" value="3-carboxy-cis,cis-mucoante lactonizing enzyme"/>
    <property type="match status" value="1"/>
</dbReference>
<proteinExistence type="predicted"/>
<evidence type="ECO:0000256" key="1">
    <source>
        <dbReference type="SAM" id="SignalP"/>
    </source>
</evidence>
<dbReference type="PANTHER" id="PTHR37957:SF1">
    <property type="entry name" value="PHYTASE-LIKE DOMAIN-CONTAINING PROTEIN"/>
    <property type="match status" value="1"/>
</dbReference>
<reference evidence="3 4" key="1">
    <citation type="submission" date="2018-04" db="EMBL/GenBank/DDBJ databases">
        <title>Novel actinobacteria from marine sediment.</title>
        <authorList>
            <person name="Ng Z.Y."/>
            <person name="Tan G.Y.A."/>
        </authorList>
    </citation>
    <scope>NUCLEOTIDE SEQUENCE [LARGE SCALE GENOMIC DNA]</scope>
    <source>
        <strain evidence="3 4">TPS81</strain>
    </source>
</reference>
<feature type="chain" id="PRO_5016579057" evidence="1">
    <location>
        <begin position="37"/>
        <end position="406"/>
    </location>
</feature>
<sequence length="406" mass="43166">MSAGCALIYAMLVKNSVRGIVAGLLALGVTATPAHAEQSSEPRLLGATVIPSDLTADGTLVGSLSGIDYDAASGEYLLVTDDRSEQDPARFFRAEIDVDASGVHGVDVTTAHLLRQPNGATYPNRDDFVSEPCPDPRAACARNGSVDPESIRLDPRTGDVWWTTEGERVVNGDHVVLQNPQVRVSDPDGTTVRALPTPRTLHMSASETGPRRNLTFEGLTFTPNGRVVTAMEGPLYQDGPVPTADEGAVVRFTVTTRHGTQLAQYGYPLEPLFAAPEPADGTADQGVSEILADPEQPGSYIVVERAYVAGSGNKVRLYRATTARATDISGVPAIPGMDRAPRLMAKELLVDLDDLDLAAAGLDHVDNIEGVTWGPELESGERTLLLISDDNFSESQETQLIALAVD</sequence>
<dbReference type="Pfam" id="PF13449">
    <property type="entry name" value="Phytase-like"/>
    <property type="match status" value="1"/>
</dbReference>
<dbReference type="EMBL" id="QEIN01000104">
    <property type="protein sequence ID" value="RCV57924.1"/>
    <property type="molecule type" value="Genomic_DNA"/>
</dbReference>
<evidence type="ECO:0000313" key="4">
    <source>
        <dbReference type="Proteomes" id="UP000253318"/>
    </source>
</evidence>
<dbReference type="AlphaFoldDB" id="A0A368T463"/>
<protein>
    <submittedName>
        <fullName evidence="3">3-phytase</fullName>
    </submittedName>
</protein>
<dbReference type="InterPro" id="IPR027372">
    <property type="entry name" value="Phytase-like_dom"/>
</dbReference>
<evidence type="ECO:0000313" key="3">
    <source>
        <dbReference type="EMBL" id="RCV57924.1"/>
    </source>
</evidence>
<gene>
    <name evidence="3" type="ORF">DEF24_14390</name>
</gene>
<dbReference type="OrthoDB" id="9758957at2"/>
<keyword evidence="1" id="KW-0732">Signal</keyword>
<organism evidence="3 4">
    <name type="scientific">Marinitenerispora sediminis</name>
    <dbReference type="NCBI Taxonomy" id="1931232"/>
    <lineage>
        <taxon>Bacteria</taxon>
        <taxon>Bacillati</taxon>
        <taxon>Actinomycetota</taxon>
        <taxon>Actinomycetes</taxon>
        <taxon>Streptosporangiales</taxon>
        <taxon>Nocardiopsidaceae</taxon>
        <taxon>Marinitenerispora</taxon>
    </lineage>
</organism>
<comment type="caution">
    <text evidence="3">The sequence shown here is derived from an EMBL/GenBank/DDBJ whole genome shotgun (WGS) entry which is preliminary data.</text>
</comment>
<dbReference type="Proteomes" id="UP000253318">
    <property type="component" value="Unassembled WGS sequence"/>
</dbReference>